<dbReference type="EMBL" id="LR796165">
    <property type="protein sequence ID" value="CAB4122806.1"/>
    <property type="molecule type" value="Genomic_DNA"/>
</dbReference>
<evidence type="ECO:0000313" key="2">
    <source>
        <dbReference type="EMBL" id="CAB4122806.1"/>
    </source>
</evidence>
<evidence type="ECO:0000256" key="1">
    <source>
        <dbReference type="SAM" id="MobiDB-lite"/>
    </source>
</evidence>
<sequence length="62" mass="5891">MAKVGASDGGGKGGGLPGAKKNKEMNAYANGGPVAFADGGKPIQGKARGGGAASKGLDFRDA</sequence>
<organism evidence="2">
    <name type="scientific">uncultured Caudovirales phage</name>
    <dbReference type="NCBI Taxonomy" id="2100421"/>
    <lineage>
        <taxon>Viruses</taxon>
        <taxon>Duplodnaviria</taxon>
        <taxon>Heunggongvirae</taxon>
        <taxon>Uroviricota</taxon>
        <taxon>Caudoviricetes</taxon>
        <taxon>Peduoviridae</taxon>
        <taxon>Maltschvirus</taxon>
        <taxon>Maltschvirus maltsch</taxon>
    </lineage>
</organism>
<gene>
    <name evidence="2" type="ORF">UFOVP28_48</name>
</gene>
<feature type="region of interest" description="Disordered" evidence="1">
    <location>
        <begin position="37"/>
        <end position="62"/>
    </location>
</feature>
<feature type="compositionally biased region" description="Gly residues" evidence="1">
    <location>
        <begin position="7"/>
        <end position="17"/>
    </location>
</feature>
<reference evidence="2" key="1">
    <citation type="submission" date="2020-04" db="EMBL/GenBank/DDBJ databases">
        <authorList>
            <person name="Chiriac C."/>
            <person name="Salcher M."/>
            <person name="Ghai R."/>
            <person name="Kavagutti S V."/>
        </authorList>
    </citation>
    <scope>NUCLEOTIDE SEQUENCE</scope>
</reference>
<feature type="region of interest" description="Disordered" evidence="1">
    <location>
        <begin position="1"/>
        <end position="25"/>
    </location>
</feature>
<proteinExistence type="predicted"/>
<accession>A0A6J5KNI5</accession>
<name>A0A6J5KNI5_9CAUD</name>
<protein>
    <submittedName>
        <fullName evidence="2">Uncharacterized protein</fullName>
    </submittedName>
</protein>